<dbReference type="InterPro" id="IPR032816">
    <property type="entry name" value="VTT_dom"/>
</dbReference>
<proteinExistence type="inferred from homology"/>
<name>A0ABP5D7M8_9MICO</name>
<evidence type="ECO:0000259" key="8">
    <source>
        <dbReference type="Pfam" id="PF09335"/>
    </source>
</evidence>
<comment type="caution">
    <text evidence="9">The sequence shown here is derived from an EMBL/GenBank/DDBJ whole genome shotgun (WGS) entry which is preliminary data.</text>
</comment>
<evidence type="ECO:0000313" key="9">
    <source>
        <dbReference type="EMBL" id="GAA1974154.1"/>
    </source>
</evidence>
<dbReference type="Proteomes" id="UP001500326">
    <property type="component" value="Unassembled WGS sequence"/>
</dbReference>
<keyword evidence="4 7" id="KW-0812">Transmembrane</keyword>
<keyword evidence="5 7" id="KW-1133">Transmembrane helix</keyword>
<keyword evidence="3 7" id="KW-1003">Cell membrane</keyword>
<comment type="subcellular location">
    <subcellularLocation>
        <location evidence="1 7">Cell membrane</location>
        <topology evidence="1 7">Multi-pass membrane protein</topology>
    </subcellularLocation>
</comment>
<dbReference type="InterPro" id="IPR032818">
    <property type="entry name" value="DedA-like"/>
</dbReference>
<reference evidence="10" key="1">
    <citation type="journal article" date="2019" name="Int. J. Syst. Evol. Microbiol.">
        <title>The Global Catalogue of Microorganisms (GCM) 10K type strain sequencing project: providing services to taxonomists for standard genome sequencing and annotation.</title>
        <authorList>
            <consortium name="The Broad Institute Genomics Platform"/>
            <consortium name="The Broad Institute Genome Sequencing Center for Infectious Disease"/>
            <person name="Wu L."/>
            <person name="Ma J."/>
        </authorList>
    </citation>
    <scope>NUCLEOTIDE SEQUENCE [LARGE SCALE GENOMIC DNA]</scope>
    <source>
        <strain evidence="10">JCM 14902</strain>
    </source>
</reference>
<feature type="transmembrane region" description="Helical" evidence="7">
    <location>
        <begin position="168"/>
        <end position="189"/>
    </location>
</feature>
<accession>A0ABP5D7M8</accession>
<dbReference type="RefSeq" id="WP_344057887.1">
    <property type="nucleotide sequence ID" value="NZ_BAAAOH010000001.1"/>
</dbReference>
<dbReference type="EMBL" id="BAAAOH010000001">
    <property type="protein sequence ID" value="GAA1974154.1"/>
    <property type="molecule type" value="Genomic_DNA"/>
</dbReference>
<dbReference type="PANTHER" id="PTHR30353:SF0">
    <property type="entry name" value="TRANSMEMBRANE PROTEIN"/>
    <property type="match status" value="1"/>
</dbReference>
<evidence type="ECO:0000256" key="5">
    <source>
        <dbReference type="ARBA" id="ARBA00022989"/>
    </source>
</evidence>
<evidence type="ECO:0000256" key="6">
    <source>
        <dbReference type="ARBA" id="ARBA00023136"/>
    </source>
</evidence>
<dbReference type="Pfam" id="PF09335">
    <property type="entry name" value="VTT_dom"/>
    <property type="match status" value="1"/>
</dbReference>
<keyword evidence="6 7" id="KW-0472">Membrane</keyword>
<sequence length="197" mass="20656">MIDDLLAELATGIWALPLLFALVFGDAFLIVVPGEAAVTAFAALSVVHGEPPIVAVVAVAGVAAFAGDAACYAIGRTIGVDRWRWSRQPRLVALRGWARRRLTRSTAAIVFTARFIPFARIAVNLTAGAERVPAPRYLGLCALAAFAWAIYQSFIGAAIAHFLPDAPVAAVALSIAVALLVGWGLDVALSRRVGPDA</sequence>
<evidence type="ECO:0000256" key="7">
    <source>
        <dbReference type="RuleBase" id="RU367016"/>
    </source>
</evidence>
<comment type="similarity">
    <text evidence="2 7">Belongs to the DedA family.</text>
</comment>
<evidence type="ECO:0000256" key="3">
    <source>
        <dbReference type="ARBA" id="ARBA00022475"/>
    </source>
</evidence>
<feature type="domain" description="VTT" evidence="8">
    <location>
        <begin position="33"/>
        <end position="157"/>
    </location>
</feature>
<feature type="transmembrane region" description="Helical" evidence="7">
    <location>
        <begin position="12"/>
        <end position="32"/>
    </location>
</feature>
<gene>
    <name evidence="9" type="ORF">GCM10009777_03220</name>
</gene>
<evidence type="ECO:0000256" key="2">
    <source>
        <dbReference type="ARBA" id="ARBA00010792"/>
    </source>
</evidence>
<dbReference type="PANTHER" id="PTHR30353">
    <property type="entry name" value="INNER MEMBRANE PROTEIN DEDA-RELATED"/>
    <property type="match status" value="1"/>
</dbReference>
<evidence type="ECO:0000256" key="1">
    <source>
        <dbReference type="ARBA" id="ARBA00004651"/>
    </source>
</evidence>
<feature type="transmembrane region" description="Helical" evidence="7">
    <location>
        <begin position="52"/>
        <end position="75"/>
    </location>
</feature>
<feature type="transmembrane region" description="Helical" evidence="7">
    <location>
        <begin position="137"/>
        <end position="162"/>
    </location>
</feature>
<evidence type="ECO:0000256" key="4">
    <source>
        <dbReference type="ARBA" id="ARBA00022692"/>
    </source>
</evidence>
<organism evidence="9 10">
    <name type="scientific">Microbacterium pumilum</name>
    <dbReference type="NCBI Taxonomy" id="344165"/>
    <lineage>
        <taxon>Bacteria</taxon>
        <taxon>Bacillati</taxon>
        <taxon>Actinomycetota</taxon>
        <taxon>Actinomycetes</taxon>
        <taxon>Micrococcales</taxon>
        <taxon>Microbacteriaceae</taxon>
        <taxon>Microbacterium</taxon>
    </lineage>
</organism>
<evidence type="ECO:0000313" key="10">
    <source>
        <dbReference type="Proteomes" id="UP001500326"/>
    </source>
</evidence>
<protein>
    <recommendedName>
        <fullName evidence="8">VTT domain-containing protein</fullName>
    </recommendedName>
</protein>
<keyword evidence="10" id="KW-1185">Reference proteome</keyword>